<sequence length="56" mass="6279">MTNKIDIRATDIALGLRRVPAGFYAMVHYSGPEWRTESRRSSVNDDIVGWSGQIAL</sequence>
<dbReference type="AlphaFoldDB" id="A0A8I3A8V1"/>
<organism evidence="1 2">
    <name type="scientific">Boletus reticuloceps</name>
    <dbReference type="NCBI Taxonomy" id="495285"/>
    <lineage>
        <taxon>Eukaryota</taxon>
        <taxon>Fungi</taxon>
        <taxon>Dikarya</taxon>
        <taxon>Basidiomycota</taxon>
        <taxon>Agaricomycotina</taxon>
        <taxon>Agaricomycetes</taxon>
        <taxon>Agaricomycetidae</taxon>
        <taxon>Boletales</taxon>
        <taxon>Boletineae</taxon>
        <taxon>Boletaceae</taxon>
        <taxon>Boletoideae</taxon>
        <taxon>Boletus</taxon>
    </lineage>
</organism>
<comment type="caution">
    <text evidence="1">The sequence shown here is derived from an EMBL/GenBank/DDBJ whole genome shotgun (WGS) entry which is preliminary data.</text>
</comment>
<gene>
    <name evidence="1" type="ORF">JVT61DRAFT_6002</name>
</gene>
<dbReference type="EMBL" id="JAGFBS010000020">
    <property type="protein sequence ID" value="KAG6373850.1"/>
    <property type="molecule type" value="Genomic_DNA"/>
</dbReference>
<proteinExistence type="predicted"/>
<evidence type="ECO:0000313" key="1">
    <source>
        <dbReference type="EMBL" id="KAG6373850.1"/>
    </source>
</evidence>
<reference evidence="1" key="1">
    <citation type="submission" date="2021-03" db="EMBL/GenBank/DDBJ databases">
        <title>Evolutionary innovations through gain and loss of genes in the ectomycorrhizal Boletales.</title>
        <authorList>
            <person name="Wu G."/>
            <person name="Miyauchi S."/>
            <person name="Morin E."/>
            <person name="Yang Z.-L."/>
            <person name="Xu J."/>
            <person name="Martin F.M."/>
        </authorList>
    </citation>
    <scope>NUCLEOTIDE SEQUENCE</scope>
    <source>
        <strain evidence="1">BR01</strain>
    </source>
</reference>
<accession>A0A8I3A8V1</accession>
<dbReference type="Proteomes" id="UP000683000">
    <property type="component" value="Unassembled WGS sequence"/>
</dbReference>
<name>A0A8I3A8V1_9AGAM</name>
<evidence type="ECO:0000313" key="2">
    <source>
        <dbReference type="Proteomes" id="UP000683000"/>
    </source>
</evidence>
<dbReference type="OrthoDB" id="2692158at2759"/>
<keyword evidence="2" id="KW-1185">Reference proteome</keyword>
<protein>
    <submittedName>
        <fullName evidence="1">Uncharacterized protein</fullName>
    </submittedName>
</protein>